<dbReference type="SUPFAM" id="SSF48371">
    <property type="entry name" value="ARM repeat"/>
    <property type="match status" value="1"/>
</dbReference>
<dbReference type="InterPro" id="IPR011989">
    <property type="entry name" value="ARM-like"/>
</dbReference>
<dbReference type="RefSeq" id="XP_004997916.1">
    <property type="nucleotide sequence ID" value="XM_004997859.1"/>
</dbReference>
<evidence type="ECO:0000256" key="1">
    <source>
        <dbReference type="SAM" id="MobiDB-lite"/>
    </source>
</evidence>
<dbReference type="AlphaFoldDB" id="F2TZD6"/>
<dbReference type="InterPro" id="IPR002554">
    <property type="entry name" value="PP2A_B56"/>
</dbReference>
<feature type="compositionally biased region" description="Basic residues" evidence="1">
    <location>
        <begin position="1"/>
        <end position="18"/>
    </location>
</feature>
<sequence>MPKKGLGIRKSIHGKKSKNAAPPVTFPPKIAADRIPIVKKDGRTNSSRFRSTNKTELTKLPALMSASLKDRPTLFIQKIRQCCAVFDFTESLSDLKSKEVKRFALNELITYLAEIPNALQPDYYPEIVNMFSINLFRTLSPPLDPNAALFDPEEDEPTLEAAWPHLQLVYELFLRFLESKDFEVPVAKPHINQKFIFNLLSLFDSEDPRERDFLKTTLHRIYGKFLSLRPYIRRNIYHIFHQFIYETEHHNGVAELLEIFGSIINGFATPLKPEHTQFLLHASCSVIVLVSGCYAVVS</sequence>
<dbReference type="EMBL" id="GL832957">
    <property type="protein sequence ID" value="EGD78960.1"/>
    <property type="molecule type" value="Genomic_DNA"/>
</dbReference>
<dbReference type="InParanoid" id="F2TZD6"/>
<evidence type="ECO:0000313" key="2">
    <source>
        <dbReference type="EMBL" id="EGD78960.1"/>
    </source>
</evidence>
<gene>
    <name evidence="2" type="ORF">PTSG_01934</name>
</gene>
<dbReference type="Gene3D" id="1.25.10.10">
    <property type="entry name" value="Leucine-rich Repeat Variant"/>
    <property type="match status" value="1"/>
</dbReference>
<feature type="region of interest" description="Disordered" evidence="1">
    <location>
        <begin position="1"/>
        <end position="25"/>
    </location>
</feature>
<dbReference type="OMA" id="FMETIED"/>
<dbReference type="InterPro" id="IPR016024">
    <property type="entry name" value="ARM-type_fold"/>
</dbReference>
<dbReference type="Pfam" id="PF01603">
    <property type="entry name" value="B56"/>
    <property type="match status" value="1"/>
</dbReference>
<dbReference type="STRING" id="946362.F2TZD6"/>
<dbReference type="GO" id="GO:0019888">
    <property type="term" value="F:protein phosphatase regulator activity"/>
    <property type="evidence" value="ECO:0007669"/>
    <property type="project" value="InterPro"/>
</dbReference>
<protein>
    <submittedName>
        <fullName evidence="2">Phosphatase 2A regulatory subunit B family B56 beta isoform</fullName>
    </submittedName>
</protein>
<dbReference type="PANTHER" id="PTHR10257">
    <property type="entry name" value="SERINE/THREONINE PROTEIN PHOSPHATASE 2A PP2A REGULATORY SUBUNIT B"/>
    <property type="match status" value="1"/>
</dbReference>
<dbReference type="FunFam" id="1.25.10.10:FF:000353">
    <property type="entry name" value="Serine/threonine-protein phosphatase 2A 56 kDa regulatory subunit"/>
    <property type="match status" value="1"/>
</dbReference>
<proteinExistence type="predicted"/>
<reference evidence="2" key="1">
    <citation type="submission" date="2009-08" db="EMBL/GenBank/DDBJ databases">
        <title>Annotation of Salpingoeca rosetta.</title>
        <authorList>
            <consortium name="The Broad Institute Genome Sequencing Platform"/>
            <person name="Russ C."/>
            <person name="Cuomo C."/>
            <person name="Burger G."/>
            <person name="Gray M.W."/>
            <person name="Holland P.W.H."/>
            <person name="King N."/>
            <person name="Lang F.B.F."/>
            <person name="Roger A.J."/>
            <person name="Ruiz-Trillo I."/>
            <person name="Young S.K."/>
            <person name="Zeng Q."/>
            <person name="Gargeya S."/>
            <person name="Alvarado L."/>
            <person name="Berlin A."/>
            <person name="Chapman S.B."/>
            <person name="Chen Z."/>
            <person name="Freedman E."/>
            <person name="Gellesch M."/>
            <person name="Goldberg J."/>
            <person name="Griggs A."/>
            <person name="Gujja S."/>
            <person name="Heilman E."/>
            <person name="Heiman D."/>
            <person name="Howarth C."/>
            <person name="Mehta T."/>
            <person name="Neiman D."/>
            <person name="Pearson M."/>
            <person name="Roberts A."/>
            <person name="Saif S."/>
            <person name="Shea T."/>
            <person name="Shenoy N."/>
            <person name="Sisk P."/>
            <person name="Stolte C."/>
            <person name="Sykes S."/>
            <person name="White J."/>
            <person name="Yandava C."/>
            <person name="Haas B."/>
            <person name="Nusbaum C."/>
            <person name="Birren B."/>
        </authorList>
    </citation>
    <scope>NUCLEOTIDE SEQUENCE [LARGE SCALE GENOMIC DNA]</scope>
    <source>
        <strain evidence="2">ATCC 50818</strain>
    </source>
</reference>
<dbReference type="OrthoDB" id="10264446at2759"/>
<dbReference type="FunCoup" id="F2TZD6">
    <property type="interactions" value="2442"/>
</dbReference>
<dbReference type="PANTHER" id="PTHR10257:SF3">
    <property type="entry name" value="SERINE_THREONINE-PROTEIN PHOSPHATASE 2A 56 KDA REGULATORY SUBUNIT GAMMA ISOFORM"/>
    <property type="match status" value="1"/>
</dbReference>
<dbReference type="GO" id="GO:0007165">
    <property type="term" value="P:signal transduction"/>
    <property type="evidence" value="ECO:0007669"/>
    <property type="project" value="InterPro"/>
</dbReference>
<dbReference type="GeneID" id="16078511"/>
<organism evidence="3">
    <name type="scientific">Salpingoeca rosetta (strain ATCC 50818 / BSB-021)</name>
    <dbReference type="NCBI Taxonomy" id="946362"/>
    <lineage>
        <taxon>Eukaryota</taxon>
        <taxon>Choanoflagellata</taxon>
        <taxon>Craspedida</taxon>
        <taxon>Salpingoecidae</taxon>
        <taxon>Salpingoeca</taxon>
    </lineage>
</organism>
<name>F2TZD6_SALR5</name>
<accession>F2TZD6</accession>
<dbReference type="Proteomes" id="UP000007799">
    <property type="component" value="Unassembled WGS sequence"/>
</dbReference>
<evidence type="ECO:0000313" key="3">
    <source>
        <dbReference type="Proteomes" id="UP000007799"/>
    </source>
</evidence>
<dbReference type="GO" id="GO:0000159">
    <property type="term" value="C:protein phosphatase type 2A complex"/>
    <property type="evidence" value="ECO:0007669"/>
    <property type="project" value="InterPro"/>
</dbReference>
<dbReference type="eggNOG" id="KOG2085">
    <property type="taxonomic scope" value="Eukaryota"/>
</dbReference>
<keyword evidence="3" id="KW-1185">Reference proteome</keyword>
<dbReference type="KEGG" id="sre:PTSG_01934"/>